<keyword evidence="2 4" id="KW-0863">Zinc-finger</keyword>
<dbReference type="InParanoid" id="A0A4W3IB68"/>
<dbReference type="PANTHER" id="PTHR25462">
    <property type="entry name" value="BONUS, ISOFORM C-RELATED"/>
    <property type="match status" value="1"/>
</dbReference>
<organism evidence="6 7">
    <name type="scientific">Callorhinchus milii</name>
    <name type="common">Ghost shark</name>
    <dbReference type="NCBI Taxonomy" id="7868"/>
    <lineage>
        <taxon>Eukaryota</taxon>
        <taxon>Metazoa</taxon>
        <taxon>Chordata</taxon>
        <taxon>Craniata</taxon>
        <taxon>Vertebrata</taxon>
        <taxon>Chondrichthyes</taxon>
        <taxon>Holocephali</taxon>
        <taxon>Chimaeriformes</taxon>
        <taxon>Callorhinchidae</taxon>
        <taxon>Callorhinchus</taxon>
    </lineage>
</organism>
<dbReference type="Proteomes" id="UP000314986">
    <property type="component" value="Unassembled WGS sequence"/>
</dbReference>
<dbReference type="InterPro" id="IPR047153">
    <property type="entry name" value="TRIM45/56/19-like"/>
</dbReference>
<dbReference type="AlphaFoldDB" id="A0A4W3IB68"/>
<evidence type="ECO:0000256" key="4">
    <source>
        <dbReference type="PROSITE-ProRule" id="PRU00175"/>
    </source>
</evidence>
<dbReference type="OMA" id="AYYLSCP"/>
<dbReference type="InterPro" id="IPR027370">
    <property type="entry name" value="Znf-RING_euk"/>
</dbReference>
<keyword evidence="1" id="KW-0479">Metal-binding</keyword>
<dbReference type="GeneTree" id="ENSGT00940000159099"/>
<dbReference type="SUPFAM" id="SSF57850">
    <property type="entry name" value="RING/U-box"/>
    <property type="match status" value="1"/>
</dbReference>
<evidence type="ECO:0000256" key="3">
    <source>
        <dbReference type="ARBA" id="ARBA00022833"/>
    </source>
</evidence>
<feature type="domain" description="RING-type" evidence="5">
    <location>
        <begin position="18"/>
        <end position="59"/>
    </location>
</feature>
<reference evidence="6" key="4">
    <citation type="submission" date="2025-08" db="UniProtKB">
        <authorList>
            <consortium name="Ensembl"/>
        </authorList>
    </citation>
    <scope>IDENTIFICATION</scope>
</reference>
<dbReference type="InterPro" id="IPR001841">
    <property type="entry name" value="Znf_RING"/>
</dbReference>
<keyword evidence="3" id="KW-0862">Zinc</keyword>
<protein>
    <recommendedName>
        <fullName evidence="5">RING-type domain-containing protein</fullName>
    </recommendedName>
</protein>
<dbReference type="InterPro" id="IPR013083">
    <property type="entry name" value="Znf_RING/FYVE/PHD"/>
</dbReference>
<proteinExistence type="predicted"/>
<reference evidence="6" key="5">
    <citation type="submission" date="2025-09" db="UniProtKB">
        <authorList>
            <consortium name="Ensembl"/>
        </authorList>
    </citation>
    <scope>IDENTIFICATION</scope>
</reference>
<reference evidence="7" key="1">
    <citation type="journal article" date="2006" name="Science">
        <title>Ancient noncoding elements conserved in the human genome.</title>
        <authorList>
            <person name="Venkatesh B."/>
            <person name="Kirkness E.F."/>
            <person name="Loh Y.H."/>
            <person name="Halpern A.L."/>
            <person name="Lee A.P."/>
            <person name="Johnson J."/>
            <person name="Dandona N."/>
            <person name="Viswanathan L.D."/>
            <person name="Tay A."/>
            <person name="Venter J.C."/>
            <person name="Strausberg R.L."/>
            <person name="Brenner S."/>
        </authorList>
    </citation>
    <scope>NUCLEOTIDE SEQUENCE [LARGE SCALE GENOMIC DNA]</scope>
</reference>
<accession>A0A4W3IB68</accession>
<dbReference type="STRING" id="7868.ENSCMIP00000027439"/>
<evidence type="ECO:0000313" key="6">
    <source>
        <dbReference type="Ensembl" id="ENSCMIP00000027439.1"/>
    </source>
</evidence>
<name>A0A4W3IB68_CALMI</name>
<dbReference type="Gene3D" id="3.30.40.10">
    <property type="entry name" value="Zinc/RING finger domain, C3HC4 (zinc finger)"/>
    <property type="match status" value="1"/>
</dbReference>
<dbReference type="GO" id="GO:0008270">
    <property type="term" value="F:zinc ion binding"/>
    <property type="evidence" value="ECO:0007669"/>
    <property type="project" value="UniProtKB-KW"/>
</dbReference>
<dbReference type="InterPro" id="IPR017907">
    <property type="entry name" value="Znf_RING_CS"/>
</dbReference>
<dbReference type="PANTHER" id="PTHR25462:SF296">
    <property type="entry name" value="MEIOTIC P26, ISOFORM F"/>
    <property type="match status" value="1"/>
</dbReference>
<dbReference type="GO" id="GO:0061630">
    <property type="term" value="F:ubiquitin protein ligase activity"/>
    <property type="evidence" value="ECO:0007669"/>
    <property type="project" value="TreeGrafter"/>
</dbReference>
<sequence length="115" mass="13370">MATSSSFAEIIKKDFLNCKLCFEKYYNPKALPCLHTYCEECLRKLVPHKTKVFQCPECREEVILSKGGISNLRTNFYINDLLNALQLNEKIDKMCNVCPPKWRNNPIILKLRTLA</sequence>
<dbReference type="SMART" id="SM00184">
    <property type="entry name" value="RING"/>
    <property type="match status" value="1"/>
</dbReference>
<evidence type="ECO:0000256" key="2">
    <source>
        <dbReference type="ARBA" id="ARBA00022771"/>
    </source>
</evidence>
<reference evidence="7" key="3">
    <citation type="journal article" date="2014" name="Nature">
        <title>Elephant shark genome provides unique insights into gnathostome evolution.</title>
        <authorList>
            <consortium name="International Elephant Shark Genome Sequencing Consortium"/>
            <person name="Venkatesh B."/>
            <person name="Lee A.P."/>
            <person name="Ravi V."/>
            <person name="Maurya A.K."/>
            <person name="Lian M.M."/>
            <person name="Swann J.B."/>
            <person name="Ohta Y."/>
            <person name="Flajnik M.F."/>
            <person name="Sutoh Y."/>
            <person name="Kasahara M."/>
            <person name="Hoon S."/>
            <person name="Gangu V."/>
            <person name="Roy S.W."/>
            <person name="Irimia M."/>
            <person name="Korzh V."/>
            <person name="Kondrychyn I."/>
            <person name="Lim Z.W."/>
            <person name="Tay B.H."/>
            <person name="Tohari S."/>
            <person name="Kong K.W."/>
            <person name="Ho S."/>
            <person name="Lorente-Galdos B."/>
            <person name="Quilez J."/>
            <person name="Marques-Bonet T."/>
            <person name="Raney B.J."/>
            <person name="Ingham P.W."/>
            <person name="Tay A."/>
            <person name="Hillier L.W."/>
            <person name="Minx P."/>
            <person name="Boehm T."/>
            <person name="Wilson R.K."/>
            <person name="Brenner S."/>
            <person name="Warren W.C."/>
        </authorList>
    </citation>
    <scope>NUCLEOTIDE SEQUENCE [LARGE SCALE GENOMIC DNA]</scope>
</reference>
<evidence type="ECO:0000256" key="1">
    <source>
        <dbReference type="ARBA" id="ARBA00022723"/>
    </source>
</evidence>
<dbReference type="PROSITE" id="PS50089">
    <property type="entry name" value="ZF_RING_2"/>
    <property type="match status" value="1"/>
</dbReference>
<keyword evidence="7" id="KW-1185">Reference proteome</keyword>
<evidence type="ECO:0000259" key="5">
    <source>
        <dbReference type="PROSITE" id="PS50089"/>
    </source>
</evidence>
<reference evidence="7" key="2">
    <citation type="journal article" date="2007" name="PLoS Biol.">
        <title>Survey sequencing and comparative analysis of the elephant shark (Callorhinchus milii) genome.</title>
        <authorList>
            <person name="Venkatesh B."/>
            <person name="Kirkness E.F."/>
            <person name="Loh Y.H."/>
            <person name="Halpern A.L."/>
            <person name="Lee A.P."/>
            <person name="Johnson J."/>
            <person name="Dandona N."/>
            <person name="Viswanathan L.D."/>
            <person name="Tay A."/>
            <person name="Venter J.C."/>
            <person name="Strausberg R.L."/>
            <person name="Brenner S."/>
        </authorList>
    </citation>
    <scope>NUCLEOTIDE SEQUENCE [LARGE SCALE GENOMIC DNA]</scope>
</reference>
<dbReference type="PROSITE" id="PS00518">
    <property type="entry name" value="ZF_RING_1"/>
    <property type="match status" value="1"/>
</dbReference>
<evidence type="ECO:0000313" key="7">
    <source>
        <dbReference type="Proteomes" id="UP000314986"/>
    </source>
</evidence>
<dbReference type="Ensembl" id="ENSCMIT00000027875.1">
    <property type="protein sequence ID" value="ENSCMIP00000027439.1"/>
    <property type="gene ID" value="ENSCMIG00000011949.1"/>
</dbReference>
<dbReference type="Pfam" id="PF13445">
    <property type="entry name" value="zf-RING_UBOX"/>
    <property type="match status" value="1"/>
</dbReference>